<sequence>MPCGSGSCPGGGENDTSRGLWGLGGARSWARLRLRQRQVLTIPVYMSDGTGLDIYIETVCFFTRLYKFCNPCMQGQAAGIHPCSGSCPCWVEYAPRPSECRSGRCKPQTMCMPTRYHKVHCKASA</sequence>
<evidence type="ECO:0000313" key="1">
    <source>
        <dbReference type="EMBL" id="GFH28665.1"/>
    </source>
</evidence>
<organism evidence="1 2">
    <name type="scientific">Haematococcus lacustris</name>
    <name type="common">Green alga</name>
    <name type="synonym">Haematococcus pluvialis</name>
    <dbReference type="NCBI Taxonomy" id="44745"/>
    <lineage>
        <taxon>Eukaryota</taxon>
        <taxon>Viridiplantae</taxon>
        <taxon>Chlorophyta</taxon>
        <taxon>core chlorophytes</taxon>
        <taxon>Chlorophyceae</taxon>
        <taxon>CS clade</taxon>
        <taxon>Chlamydomonadales</taxon>
        <taxon>Haematococcaceae</taxon>
        <taxon>Haematococcus</taxon>
    </lineage>
</organism>
<feature type="non-terminal residue" evidence="1">
    <location>
        <position position="1"/>
    </location>
</feature>
<comment type="caution">
    <text evidence="1">The sequence shown here is derived from an EMBL/GenBank/DDBJ whole genome shotgun (WGS) entry which is preliminary data.</text>
</comment>
<dbReference type="EMBL" id="BLLF01003985">
    <property type="protein sequence ID" value="GFH28665.1"/>
    <property type="molecule type" value="Genomic_DNA"/>
</dbReference>
<proteinExistence type="predicted"/>
<gene>
    <name evidence="1" type="ORF">HaLaN_27197</name>
</gene>
<dbReference type="Proteomes" id="UP000485058">
    <property type="component" value="Unassembled WGS sequence"/>
</dbReference>
<protein>
    <submittedName>
        <fullName evidence="1">Uncharacterized protein</fullName>
    </submittedName>
</protein>
<evidence type="ECO:0000313" key="2">
    <source>
        <dbReference type="Proteomes" id="UP000485058"/>
    </source>
</evidence>
<accession>A0A6A0A7U8</accession>
<dbReference type="AlphaFoldDB" id="A0A6A0A7U8"/>
<reference evidence="1 2" key="1">
    <citation type="submission" date="2020-02" db="EMBL/GenBank/DDBJ databases">
        <title>Draft genome sequence of Haematococcus lacustris strain NIES-144.</title>
        <authorList>
            <person name="Morimoto D."/>
            <person name="Nakagawa S."/>
            <person name="Yoshida T."/>
            <person name="Sawayama S."/>
        </authorList>
    </citation>
    <scope>NUCLEOTIDE SEQUENCE [LARGE SCALE GENOMIC DNA]</scope>
    <source>
        <strain evidence="1 2">NIES-144</strain>
    </source>
</reference>
<name>A0A6A0A7U8_HAELA</name>
<keyword evidence="2" id="KW-1185">Reference proteome</keyword>